<dbReference type="GO" id="GO:0000977">
    <property type="term" value="F:RNA polymerase II transcription regulatory region sequence-specific DNA binding"/>
    <property type="evidence" value="ECO:0007669"/>
    <property type="project" value="TreeGrafter"/>
</dbReference>
<evidence type="ECO:0000256" key="2">
    <source>
        <dbReference type="SAM" id="MobiDB-lite"/>
    </source>
</evidence>
<dbReference type="PROSITE" id="PS50888">
    <property type="entry name" value="BHLH"/>
    <property type="match status" value="1"/>
</dbReference>
<reference evidence="4 5" key="1">
    <citation type="submission" date="2017-03" db="EMBL/GenBank/DDBJ databases">
        <title>Genome of the blue death feigning beetle - Asbolus verrucosus.</title>
        <authorList>
            <person name="Rider S.D."/>
        </authorList>
    </citation>
    <scope>NUCLEOTIDE SEQUENCE [LARGE SCALE GENOMIC DNA]</scope>
    <source>
        <strain evidence="4">Butters</strain>
        <tissue evidence="4">Head and leg muscle</tissue>
    </source>
</reference>
<dbReference type="InterPro" id="IPR050283">
    <property type="entry name" value="E-box_TF_Regulators"/>
</dbReference>
<evidence type="ECO:0000313" key="4">
    <source>
        <dbReference type="EMBL" id="RZC38324.1"/>
    </source>
</evidence>
<protein>
    <submittedName>
        <fullName evidence="4">Atonal-like 7-like</fullName>
    </submittedName>
</protein>
<dbReference type="GO" id="GO:0032502">
    <property type="term" value="P:developmental process"/>
    <property type="evidence" value="ECO:0007669"/>
    <property type="project" value="TreeGrafter"/>
</dbReference>
<keyword evidence="5" id="KW-1185">Reference proteome</keyword>
<dbReference type="Proteomes" id="UP000292052">
    <property type="component" value="Unassembled WGS sequence"/>
</dbReference>
<dbReference type="EMBL" id="QDEB01044412">
    <property type="protein sequence ID" value="RZC38324.1"/>
    <property type="molecule type" value="Genomic_DNA"/>
</dbReference>
<organism evidence="4 5">
    <name type="scientific">Asbolus verrucosus</name>
    <name type="common">Desert ironclad beetle</name>
    <dbReference type="NCBI Taxonomy" id="1661398"/>
    <lineage>
        <taxon>Eukaryota</taxon>
        <taxon>Metazoa</taxon>
        <taxon>Ecdysozoa</taxon>
        <taxon>Arthropoda</taxon>
        <taxon>Hexapoda</taxon>
        <taxon>Insecta</taxon>
        <taxon>Pterygota</taxon>
        <taxon>Neoptera</taxon>
        <taxon>Endopterygota</taxon>
        <taxon>Coleoptera</taxon>
        <taxon>Polyphaga</taxon>
        <taxon>Cucujiformia</taxon>
        <taxon>Tenebrionidae</taxon>
        <taxon>Pimeliinae</taxon>
        <taxon>Asbolus</taxon>
    </lineage>
</organism>
<dbReference type="PANTHER" id="PTHR23349:SF108">
    <property type="entry name" value="BHLH DOMAIN-CONTAINING PROTEIN"/>
    <property type="match status" value="1"/>
</dbReference>
<dbReference type="Pfam" id="PF00010">
    <property type="entry name" value="HLH"/>
    <property type="match status" value="1"/>
</dbReference>
<dbReference type="SMART" id="SM00353">
    <property type="entry name" value="HLH"/>
    <property type="match status" value="1"/>
</dbReference>
<gene>
    <name evidence="4" type="ORF">BDFB_005967</name>
</gene>
<dbReference type="Gene3D" id="4.10.280.10">
    <property type="entry name" value="Helix-loop-helix DNA-binding domain"/>
    <property type="match status" value="1"/>
</dbReference>
<dbReference type="InterPro" id="IPR036638">
    <property type="entry name" value="HLH_DNA-bd_sf"/>
</dbReference>
<evidence type="ECO:0000313" key="5">
    <source>
        <dbReference type="Proteomes" id="UP000292052"/>
    </source>
</evidence>
<sequence length="161" mass="18686">MSSQIIGNTTPLGSSCMYSATTWTAEDFYSTAQITAPQDNKSTKDEDASTRRDKNRKGRGYKHVPHKDKPAQVVARRNARERRRVQAVNTAFARLRKVVPVENARGKRISKVKTLQNAIDYIHNLQQLLEQDRNYQSYHSHYYSHKMNEDFFNGFNFDDEL</sequence>
<feature type="compositionally biased region" description="Basic and acidic residues" evidence="2">
    <location>
        <begin position="41"/>
        <end position="52"/>
    </location>
</feature>
<dbReference type="GO" id="GO:0000981">
    <property type="term" value="F:DNA-binding transcription factor activity, RNA polymerase II-specific"/>
    <property type="evidence" value="ECO:0007669"/>
    <property type="project" value="TreeGrafter"/>
</dbReference>
<feature type="domain" description="BHLH" evidence="3">
    <location>
        <begin position="72"/>
        <end position="125"/>
    </location>
</feature>
<dbReference type="InterPro" id="IPR011598">
    <property type="entry name" value="bHLH_dom"/>
</dbReference>
<dbReference type="AlphaFoldDB" id="A0A482VZY3"/>
<dbReference type="SUPFAM" id="SSF47459">
    <property type="entry name" value="HLH, helix-loop-helix DNA-binding domain"/>
    <property type="match status" value="1"/>
</dbReference>
<dbReference type="OrthoDB" id="6241467at2759"/>
<accession>A0A482VZY3</accession>
<keyword evidence="1" id="KW-0238">DNA-binding</keyword>
<dbReference type="PANTHER" id="PTHR23349">
    <property type="entry name" value="BASIC HELIX-LOOP-HELIX TRANSCRIPTION FACTOR, TWIST"/>
    <property type="match status" value="1"/>
</dbReference>
<evidence type="ECO:0000259" key="3">
    <source>
        <dbReference type="PROSITE" id="PS50888"/>
    </source>
</evidence>
<dbReference type="GO" id="GO:0046983">
    <property type="term" value="F:protein dimerization activity"/>
    <property type="evidence" value="ECO:0007669"/>
    <property type="project" value="InterPro"/>
</dbReference>
<name>A0A482VZY3_ASBVE</name>
<dbReference type="STRING" id="1661398.A0A482VZY3"/>
<dbReference type="CDD" id="cd11418">
    <property type="entry name" value="bHLH_TS_ASCL"/>
    <property type="match status" value="1"/>
</dbReference>
<feature type="region of interest" description="Disordered" evidence="2">
    <location>
        <begin position="34"/>
        <end position="79"/>
    </location>
</feature>
<comment type="caution">
    <text evidence="4">The sequence shown here is derived from an EMBL/GenBank/DDBJ whole genome shotgun (WGS) entry which is preliminary data.</text>
</comment>
<feature type="compositionally biased region" description="Basic residues" evidence="2">
    <location>
        <begin position="53"/>
        <end position="66"/>
    </location>
</feature>
<evidence type="ECO:0000256" key="1">
    <source>
        <dbReference type="ARBA" id="ARBA00023125"/>
    </source>
</evidence>
<proteinExistence type="predicted"/>